<name>A0A370GRC6_9NOCA</name>
<accession>A0A370GRC6</accession>
<dbReference type="OrthoDB" id="3663486at2"/>
<dbReference type="InterPro" id="IPR041522">
    <property type="entry name" value="CdaR_GGDEF"/>
</dbReference>
<dbReference type="Proteomes" id="UP000255355">
    <property type="component" value="Unassembled WGS sequence"/>
</dbReference>
<dbReference type="InterPro" id="IPR051448">
    <property type="entry name" value="CdaR-like_regulators"/>
</dbReference>
<sequence length="419" mass="45600">MGGDSFGLSSRYWEPPSERVAELLRSGVEMVLDHPELMYEAMDDASLAAASPAIAAEPGLAEAVRACVRANLTHWCVANLGAPGMPVAPNLSAENVNIARDVVRHGFDEMLVTNFHAGQNAAIRKWAQLAFFLSPDPYEVRELLDVVMGSVFAFIDDTLAGVFELIQRERRNLADVDHTERMETLNLLLGGAPISAGRAGERLRYELDRHHLAAVVWNDSYPTDPEPLELAVNALVQAAGSTPPLTIVPSPSTLWVWLPVDQLPPLAEVRRSLAGTAGVRMAIGSVGAGMSGFRRAHLDAVAAQRLMRRLPSGERLATYDEVEVVALATGGDEERAREFVTRTLGNLMSADADLRETLRVYLHEGSNTAQTARSLFTHRNTIVHRLDRARGLLPRPLEQRPLQVALALEIIRVVGVAGG</sequence>
<dbReference type="PANTHER" id="PTHR33744">
    <property type="entry name" value="CARBOHYDRATE DIACID REGULATOR"/>
    <property type="match status" value="1"/>
</dbReference>
<dbReference type="STRING" id="1210089.GCA_001613165_05266"/>
<reference evidence="4 5" key="1">
    <citation type="submission" date="2018-07" db="EMBL/GenBank/DDBJ databases">
        <title>Genomic Encyclopedia of Type Strains, Phase IV (KMG-IV): sequencing the most valuable type-strain genomes for metagenomic binning, comparative biology and taxonomic classification.</title>
        <authorList>
            <person name="Goeker M."/>
        </authorList>
    </citation>
    <scope>NUCLEOTIDE SEQUENCE [LARGE SCALE GENOMIC DNA]</scope>
    <source>
        <strain evidence="4 5">DSM 44952</strain>
    </source>
</reference>
<dbReference type="InterPro" id="IPR025736">
    <property type="entry name" value="PucR_C-HTH_dom"/>
</dbReference>
<feature type="domain" description="CdaR GGDEF-like" evidence="3">
    <location>
        <begin position="197"/>
        <end position="306"/>
    </location>
</feature>
<dbReference type="AlphaFoldDB" id="A0A370GRC6"/>
<dbReference type="InterPro" id="IPR042070">
    <property type="entry name" value="PucR_C-HTH_sf"/>
</dbReference>
<organism evidence="4 5">
    <name type="scientific">Nocardia mexicana</name>
    <dbReference type="NCBI Taxonomy" id="279262"/>
    <lineage>
        <taxon>Bacteria</taxon>
        <taxon>Bacillati</taxon>
        <taxon>Actinomycetota</taxon>
        <taxon>Actinomycetes</taxon>
        <taxon>Mycobacteriales</taxon>
        <taxon>Nocardiaceae</taxon>
        <taxon>Nocardia</taxon>
    </lineage>
</organism>
<proteinExistence type="inferred from homology"/>
<dbReference type="EMBL" id="QQAZ01000017">
    <property type="protein sequence ID" value="RDI44503.1"/>
    <property type="molecule type" value="Genomic_DNA"/>
</dbReference>
<comment type="similarity">
    <text evidence="1">Belongs to the CdaR family.</text>
</comment>
<dbReference type="GO" id="GO:0003677">
    <property type="term" value="F:DNA binding"/>
    <property type="evidence" value="ECO:0007669"/>
    <property type="project" value="UniProtKB-KW"/>
</dbReference>
<feature type="domain" description="PucR C-terminal helix-turn-helix" evidence="2">
    <location>
        <begin position="354"/>
        <end position="409"/>
    </location>
</feature>
<dbReference type="Pfam" id="PF13556">
    <property type="entry name" value="HTH_30"/>
    <property type="match status" value="1"/>
</dbReference>
<gene>
    <name evidence="4" type="ORF">DFR68_117120</name>
</gene>
<evidence type="ECO:0000313" key="4">
    <source>
        <dbReference type="EMBL" id="RDI44503.1"/>
    </source>
</evidence>
<evidence type="ECO:0000259" key="3">
    <source>
        <dbReference type="Pfam" id="PF17853"/>
    </source>
</evidence>
<evidence type="ECO:0000313" key="5">
    <source>
        <dbReference type="Proteomes" id="UP000255355"/>
    </source>
</evidence>
<protein>
    <submittedName>
        <fullName evidence="4">DNA-binding PucR family transcriptional regulator</fullName>
    </submittedName>
</protein>
<keyword evidence="4" id="KW-0238">DNA-binding</keyword>
<dbReference type="RefSeq" id="WP_084520032.1">
    <property type="nucleotide sequence ID" value="NZ_QQAZ01000017.1"/>
</dbReference>
<comment type="caution">
    <text evidence="4">The sequence shown here is derived from an EMBL/GenBank/DDBJ whole genome shotgun (WGS) entry which is preliminary data.</text>
</comment>
<dbReference type="Gene3D" id="1.10.10.2840">
    <property type="entry name" value="PucR C-terminal helix-turn-helix domain"/>
    <property type="match status" value="1"/>
</dbReference>
<dbReference type="PANTHER" id="PTHR33744:SF1">
    <property type="entry name" value="DNA-BINDING TRANSCRIPTIONAL ACTIVATOR ADER"/>
    <property type="match status" value="1"/>
</dbReference>
<keyword evidence="5" id="KW-1185">Reference proteome</keyword>
<dbReference type="Pfam" id="PF17853">
    <property type="entry name" value="GGDEF_2"/>
    <property type="match status" value="1"/>
</dbReference>
<evidence type="ECO:0000259" key="2">
    <source>
        <dbReference type="Pfam" id="PF13556"/>
    </source>
</evidence>
<evidence type="ECO:0000256" key="1">
    <source>
        <dbReference type="ARBA" id="ARBA00006754"/>
    </source>
</evidence>